<protein>
    <submittedName>
        <fullName evidence="2">Fam-c protein</fullName>
    </submittedName>
</protein>
<organism evidence="2 3">
    <name type="scientific">Plasmodium vinckei</name>
    <dbReference type="NCBI Taxonomy" id="5860"/>
    <lineage>
        <taxon>Eukaryota</taxon>
        <taxon>Sar</taxon>
        <taxon>Alveolata</taxon>
        <taxon>Apicomplexa</taxon>
        <taxon>Aconoidasida</taxon>
        <taxon>Haemosporida</taxon>
        <taxon>Plasmodiidae</taxon>
        <taxon>Plasmodium</taxon>
        <taxon>Plasmodium (Vinckeia)</taxon>
    </lineage>
</organism>
<reference evidence="2 3" key="1">
    <citation type="submission" date="2020-08" db="EMBL/GenBank/DDBJ databases">
        <authorList>
            <person name="Ramaprasad A."/>
        </authorList>
    </citation>
    <scope>NUCLEOTIDE SEQUENCE [LARGE SCALE GENOMIC DNA]</scope>
</reference>
<dbReference type="VEuPathDB" id="PlasmoDB:PVBDA_1004800"/>
<dbReference type="NCBIfam" id="TIGR01601">
    <property type="entry name" value="PYST-C1"/>
    <property type="match status" value="1"/>
</dbReference>
<dbReference type="InterPro" id="IPR006488">
    <property type="entry name" value="PYST-C1_N"/>
</dbReference>
<name>A0A6V7SND6_PLAVN</name>
<gene>
    <name evidence="2" type="ORF">PVSEL_0602960</name>
</gene>
<evidence type="ECO:0000259" key="1">
    <source>
        <dbReference type="Pfam" id="PF09690"/>
    </source>
</evidence>
<dbReference type="VEuPathDB" id="PlasmoDB:PVPCR_0603030"/>
<dbReference type="VEuPathDB" id="PlasmoDB:PVSEL_0602960"/>
<evidence type="ECO:0000313" key="2">
    <source>
        <dbReference type="EMBL" id="CAD2100720.1"/>
    </source>
</evidence>
<feature type="domain" description="PYST-C1-like N-terminal" evidence="1">
    <location>
        <begin position="32"/>
        <end position="73"/>
    </location>
</feature>
<dbReference type="Pfam" id="PF09690">
    <property type="entry name" value="PYST-C1"/>
    <property type="match status" value="1"/>
</dbReference>
<dbReference type="AlphaFoldDB" id="A0A6V7SND6"/>
<dbReference type="EMBL" id="LR865427">
    <property type="protein sequence ID" value="CAD2100720.1"/>
    <property type="molecule type" value="Genomic_DNA"/>
</dbReference>
<evidence type="ECO:0000313" key="3">
    <source>
        <dbReference type="Proteomes" id="UP000515697"/>
    </source>
</evidence>
<accession>A0A6V7SND6</accession>
<sequence>MNKRIFSLVCIIFYVFMAVSIYCSEQKHDQSKTSGLRSRIVRAFKKIKRSNKKNDIEYKRENQLNNNNNNDNDIFDREAYSKYIHSEQYRKMKYRHTYCCGLFTDYIIPENSFNSHSLRYD</sequence>
<proteinExistence type="predicted"/>
<dbReference type="Proteomes" id="UP000515697">
    <property type="component" value="Chromosome PVSEL_06"/>
</dbReference>
<dbReference type="VEuPathDB" id="PlasmoDB:PVVCY_1100060"/>
<dbReference type="VEuPathDB" id="PlasmoDB:PVLDE_0800020"/>